<reference evidence="2 3" key="1">
    <citation type="submission" date="2018-03" db="EMBL/GenBank/DDBJ databases">
        <title>Genomic Encyclopedia of Archaeal and Bacterial Type Strains, Phase II (KMG-II): from individual species to whole genera.</title>
        <authorList>
            <person name="Goeker M."/>
        </authorList>
    </citation>
    <scope>NUCLEOTIDE SEQUENCE [LARGE SCALE GENOMIC DNA]</scope>
    <source>
        <strain evidence="2 3">DSM 43146</strain>
    </source>
</reference>
<protein>
    <submittedName>
        <fullName evidence="2">AAA domain-containing protein</fullName>
    </submittedName>
</protein>
<dbReference type="RefSeq" id="WP_106316694.1">
    <property type="nucleotide sequence ID" value="NZ_BOMO01000041.1"/>
</dbReference>
<dbReference type="SMART" id="SM00382">
    <property type="entry name" value="AAA"/>
    <property type="match status" value="1"/>
</dbReference>
<gene>
    <name evidence="2" type="ORF">CLV67_103254</name>
</gene>
<dbReference type="AlphaFoldDB" id="A0A2T0KJL2"/>
<dbReference type="OrthoDB" id="1625426at2"/>
<dbReference type="EMBL" id="PVMZ01000003">
    <property type="protein sequence ID" value="PRX23506.1"/>
    <property type="molecule type" value="Genomic_DNA"/>
</dbReference>
<evidence type="ECO:0000259" key="1">
    <source>
        <dbReference type="SMART" id="SM00382"/>
    </source>
</evidence>
<comment type="caution">
    <text evidence="2">The sequence shown here is derived from an EMBL/GenBank/DDBJ whole genome shotgun (WGS) entry which is preliminary data.</text>
</comment>
<dbReference type="InterPro" id="IPR027417">
    <property type="entry name" value="P-loop_NTPase"/>
</dbReference>
<dbReference type="Pfam" id="PF13479">
    <property type="entry name" value="AAA_24"/>
    <property type="match status" value="1"/>
</dbReference>
<feature type="domain" description="AAA+ ATPase" evidence="1">
    <location>
        <begin position="13"/>
        <end position="224"/>
    </location>
</feature>
<evidence type="ECO:0000313" key="3">
    <source>
        <dbReference type="Proteomes" id="UP000239415"/>
    </source>
</evidence>
<proteinExistence type="predicted"/>
<dbReference type="InterPro" id="IPR003593">
    <property type="entry name" value="AAA+_ATPase"/>
</dbReference>
<accession>A0A2T0KJL2</accession>
<evidence type="ECO:0000313" key="2">
    <source>
        <dbReference type="EMBL" id="PRX23506.1"/>
    </source>
</evidence>
<organism evidence="2 3">
    <name type="scientific">Actinoplanes italicus</name>
    <dbReference type="NCBI Taxonomy" id="113567"/>
    <lineage>
        <taxon>Bacteria</taxon>
        <taxon>Bacillati</taxon>
        <taxon>Actinomycetota</taxon>
        <taxon>Actinomycetes</taxon>
        <taxon>Micromonosporales</taxon>
        <taxon>Micromonosporaceae</taxon>
        <taxon>Actinoplanes</taxon>
    </lineage>
</organism>
<dbReference type="SUPFAM" id="SSF52540">
    <property type="entry name" value="P-loop containing nucleoside triphosphate hydrolases"/>
    <property type="match status" value="1"/>
</dbReference>
<sequence length="308" mass="33402">MSFTFTKATKKAAKARIALEGPSGSGKTYTALTTARALGQRIALIDTEHRSASLYADEFDFDTLELDSYDPQLLTGALAAAAKAGYDVIVIDSLSHFWMGTDGMLEQVDRAAKRSAGGNTFGGWKEMRPTERRMIEAMLAYPGHLIATLRTKTEWVVEENDRGKKVPKKIGLKAEQREGLEYEFTLVGTMDLDNTLVVTKSRCKTLSGAVINRPDASFGQTLGDWLQDGEAGPTAEEIRDEVLAAPHATYDELIDVYRKAERHGLLMAAIITDTGDSAALGDFIRGRGLEAKARSARAAEQEPAGAPA</sequence>
<name>A0A2T0KJL2_9ACTN</name>
<dbReference type="Proteomes" id="UP000239415">
    <property type="component" value="Unassembled WGS sequence"/>
</dbReference>
<keyword evidence="3" id="KW-1185">Reference proteome</keyword>
<dbReference type="Gene3D" id="3.40.50.300">
    <property type="entry name" value="P-loop containing nucleotide triphosphate hydrolases"/>
    <property type="match status" value="1"/>
</dbReference>